<evidence type="ECO:0000256" key="6">
    <source>
        <dbReference type="ARBA" id="ARBA00022741"/>
    </source>
</evidence>
<evidence type="ECO:0000256" key="2">
    <source>
        <dbReference type="ARBA" id="ARBA00009881"/>
    </source>
</evidence>
<dbReference type="GO" id="GO:0009636">
    <property type="term" value="P:response to toxic substance"/>
    <property type="evidence" value="ECO:0007669"/>
    <property type="project" value="UniProtKB-KW"/>
</dbReference>
<evidence type="ECO:0000256" key="10">
    <source>
        <dbReference type="ARBA" id="ARBA00049401"/>
    </source>
</evidence>
<evidence type="ECO:0000256" key="9">
    <source>
        <dbReference type="ARBA" id="ARBA00031155"/>
    </source>
</evidence>
<evidence type="ECO:0000313" key="13">
    <source>
        <dbReference type="Proteomes" id="UP000247792"/>
    </source>
</evidence>
<dbReference type="GO" id="GO:0000166">
    <property type="term" value="F:nucleotide binding"/>
    <property type="evidence" value="ECO:0007669"/>
    <property type="project" value="UniProtKB-KW"/>
</dbReference>
<dbReference type="AlphaFoldDB" id="A0A318J9T1"/>
<keyword evidence="6" id="KW-0547">Nucleotide-binding</keyword>
<dbReference type="FunFam" id="3.20.20.70:FF:000154">
    <property type="entry name" value="Probable nitronate monooxygenase"/>
    <property type="match status" value="1"/>
</dbReference>
<organism evidence="12 13">
    <name type="scientific">Undibacterium pigrum</name>
    <dbReference type="NCBI Taxonomy" id="401470"/>
    <lineage>
        <taxon>Bacteria</taxon>
        <taxon>Pseudomonadati</taxon>
        <taxon>Pseudomonadota</taxon>
        <taxon>Betaproteobacteria</taxon>
        <taxon>Burkholderiales</taxon>
        <taxon>Oxalobacteraceae</taxon>
        <taxon>Undibacterium</taxon>
    </lineage>
</organism>
<dbReference type="PANTHER" id="PTHR42747">
    <property type="entry name" value="NITRONATE MONOOXYGENASE-RELATED"/>
    <property type="match status" value="1"/>
</dbReference>
<keyword evidence="3" id="KW-0216">Detoxification</keyword>
<keyword evidence="7" id="KW-0560">Oxidoreductase</keyword>
<dbReference type="Gene3D" id="3.20.20.70">
    <property type="entry name" value="Aldolase class I"/>
    <property type="match status" value="1"/>
</dbReference>
<keyword evidence="13" id="KW-1185">Reference proteome</keyword>
<keyword evidence="4" id="KW-0285">Flavoprotein</keyword>
<comment type="cofactor">
    <cofactor evidence="1">
        <name>FMN</name>
        <dbReference type="ChEBI" id="CHEBI:58210"/>
    </cofactor>
</comment>
<dbReference type="CDD" id="cd04730">
    <property type="entry name" value="NPD_like"/>
    <property type="match status" value="1"/>
</dbReference>
<keyword evidence="8 12" id="KW-0503">Monooxygenase</keyword>
<evidence type="ECO:0000256" key="3">
    <source>
        <dbReference type="ARBA" id="ARBA00022575"/>
    </source>
</evidence>
<dbReference type="InterPro" id="IPR004136">
    <property type="entry name" value="NMO"/>
</dbReference>
<dbReference type="EMBL" id="QJKB01000002">
    <property type="protein sequence ID" value="PXX44898.1"/>
    <property type="molecule type" value="Genomic_DNA"/>
</dbReference>
<dbReference type="InterPro" id="IPR013785">
    <property type="entry name" value="Aldolase_TIM"/>
</dbReference>
<protein>
    <recommendedName>
        <fullName evidence="11">Nitronate monooxygenase</fullName>
    </recommendedName>
    <alternativeName>
        <fullName evidence="9">Propionate 3-nitronate monooxygenase</fullName>
    </alternativeName>
</protein>
<comment type="similarity">
    <text evidence="2">Belongs to the nitronate monooxygenase family. NMO class I subfamily.</text>
</comment>
<comment type="caution">
    <text evidence="12">The sequence shown here is derived from an EMBL/GenBank/DDBJ whole genome shotgun (WGS) entry which is preliminary data.</text>
</comment>
<dbReference type="Proteomes" id="UP000247792">
    <property type="component" value="Unassembled WGS sequence"/>
</dbReference>
<name>A0A318J9T1_9BURK</name>
<evidence type="ECO:0000256" key="1">
    <source>
        <dbReference type="ARBA" id="ARBA00001917"/>
    </source>
</evidence>
<dbReference type="SUPFAM" id="SSF51412">
    <property type="entry name" value="Inosine monophosphate dehydrogenase (IMPDH)"/>
    <property type="match status" value="1"/>
</dbReference>
<dbReference type="PANTHER" id="PTHR42747:SF3">
    <property type="entry name" value="NITRONATE MONOOXYGENASE-RELATED"/>
    <property type="match status" value="1"/>
</dbReference>
<evidence type="ECO:0000256" key="5">
    <source>
        <dbReference type="ARBA" id="ARBA00022643"/>
    </source>
</evidence>
<evidence type="ECO:0000256" key="7">
    <source>
        <dbReference type="ARBA" id="ARBA00023002"/>
    </source>
</evidence>
<evidence type="ECO:0000256" key="4">
    <source>
        <dbReference type="ARBA" id="ARBA00022630"/>
    </source>
</evidence>
<dbReference type="OrthoDB" id="9778912at2"/>
<proteinExistence type="inferred from homology"/>
<dbReference type="RefSeq" id="WP_110254389.1">
    <property type="nucleotide sequence ID" value="NZ_QJKB01000002.1"/>
</dbReference>
<keyword evidence="5" id="KW-0288">FMN</keyword>
<gene>
    <name evidence="12" type="ORF">DFR42_102110</name>
</gene>
<dbReference type="GO" id="GO:0018580">
    <property type="term" value="F:nitronate monooxygenase activity"/>
    <property type="evidence" value="ECO:0007669"/>
    <property type="project" value="InterPro"/>
</dbReference>
<sequence>MPGLPTLCPHPIIQAPMAGGATTPELVAAVSNAGGLGSLAAPLLTPLAIIEQAEHIRRLTDKPFAINLFVQTRPQVDFAALEAAKLLLQSVCAELGWDNLPTPTRWCEDFEAQLDALITARPAVASFTFDVLHGSQLQRLHDAGIKVVGTATNLQEAIVWQAMGADAVCLQGVEAGGHRGTFIGAQKESTLGLFALLETCKPHMQVPIIVAGGIMDGRQIKQALQSGAQMVQMGTAFLTTKESAIHPAYKQRLLDSSSDTTRQTRAFSGRIARGLDNHFMQAMDAVADKVPAYPIQNALTGSIRAAAAKAANTELMSMWAGQGMAATRDMSVAELMTALIAEMQA</sequence>
<evidence type="ECO:0000313" key="12">
    <source>
        <dbReference type="EMBL" id="PXX44898.1"/>
    </source>
</evidence>
<comment type="catalytic activity">
    <reaction evidence="10">
        <text>3 propionate 3-nitronate + 3 O2 + H2O = 3 3-oxopropanoate + 2 nitrate + nitrite + H2O2 + 3 H(+)</text>
        <dbReference type="Rhea" id="RHEA:57332"/>
        <dbReference type="ChEBI" id="CHEBI:15377"/>
        <dbReference type="ChEBI" id="CHEBI:15378"/>
        <dbReference type="ChEBI" id="CHEBI:15379"/>
        <dbReference type="ChEBI" id="CHEBI:16240"/>
        <dbReference type="ChEBI" id="CHEBI:16301"/>
        <dbReference type="ChEBI" id="CHEBI:17632"/>
        <dbReference type="ChEBI" id="CHEBI:33190"/>
        <dbReference type="ChEBI" id="CHEBI:136067"/>
    </reaction>
</comment>
<dbReference type="Pfam" id="PF03060">
    <property type="entry name" value="NMO"/>
    <property type="match status" value="1"/>
</dbReference>
<accession>A0A318J9T1</accession>
<reference evidence="12 13" key="1">
    <citation type="submission" date="2018-05" db="EMBL/GenBank/DDBJ databases">
        <title>Genomic Encyclopedia of Type Strains, Phase IV (KMG-IV): sequencing the most valuable type-strain genomes for metagenomic binning, comparative biology and taxonomic classification.</title>
        <authorList>
            <person name="Goeker M."/>
        </authorList>
    </citation>
    <scope>NUCLEOTIDE SEQUENCE [LARGE SCALE GENOMIC DNA]</scope>
    <source>
        <strain evidence="12 13">DSM 19792</strain>
    </source>
</reference>
<evidence type="ECO:0000256" key="11">
    <source>
        <dbReference type="ARBA" id="ARBA00067136"/>
    </source>
</evidence>
<evidence type="ECO:0000256" key="8">
    <source>
        <dbReference type="ARBA" id="ARBA00023033"/>
    </source>
</evidence>